<evidence type="ECO:0000256" key="3">
    <source>
        <dbReference type="ARBA" id="ARBA00023163"/>
    </source>
</evidence>
<protein>
    <submittedName>
        <fullName evidence="5">AraC family transcriptional regulator</fullName>
    </submittedName>
</protein>
<dbReference type="InterPro" id="IPR009057">
    <property type="entry name" value="Homeodomain-like_sf"/>
</dbReference>
<dbReference type="EMBL" id="JACXJA010000044">
    <property type="protein sequence ID" value="MBD2865567.1"/>
    <property type="molecule type" value="Genomic_DNA"/>
</dbReference>
<dbReference type="SUPFAM" id="SSF51215">
    <property type="entry name" value="Regulatory protein AraC"/>
    <property type="match status" value="1"/>
</dbReference>
<dbReference type="Pfam" id="PF12833">
    <property type="entry name" value="HTH_18"/>
    <property type="match status" value="1"/>
</dbReference>
<evidence type="ECO:0000256" key="2">
    <source>
        <dbReference type="ARBA" id="ARBA00023125"/>
    </source>
</evidence>
<proteinExistence type="predicted"/>
<dbReference type="RefSeq" id="WP_190931190.1">
    <property type="nucleotide sequence ID" value="NZ_JACXJA010000044.1"/>
</dbReference>
<dbReference type="Gene3D" id="1.10.10.60">
    <property type="entry name" value="Homeodomain-like"/>
    <property type="match status" value="2"/>
</dbReference>
<evidence type="ECO:0000256" key="1">
    <source>
        <dbReference type="ARBA" id="ARBA00023015"/>
    </source>
</evidence>
<dbReference type="SUPFAM" id="SSF46689">
    <property type="entry name" value="Homeodomain-like"/>
    <property type="match status" value="2"/>
</dbReference>
<dbReference type="InterPro" id="IPR018060">
    <property type="entry name" value="HTH_AraC"/>
</dbReference>
<evidence type="ECO:0000313" key="6">
    <source>
        <dbReference type="Proteomes" id="UP000639396"/>
    </source>
</evidence>
<accession>A0A927CFC3</accession>
<keyword evidence="6" id="KW-1185">Reference proteome</keyword>
<dbReference type="GO" id="GO:0003700">
    <property type="term" value="F:DNA-binding transcription factor activity"/>
    <property type="evidence" value="ECO:0007669"/>
    <property type="project" value="InterPro"/>
</dbReference>
<organism evidence="5 6">
    <name type="scientific">Paenibacillus oceani</name>
    <dbReference type="NCBI Taxonomy" id="2772510"/>
    <lineage>
        <taxon>Bacteria</taxon>
        <taxon>Bacillati</taxon>
        <taxon>Bacillota</taxon>
        <taxon>Bacilli</taxon>
        <taxon>Bacillales</taxon>
        <taxon>Paenibacillaceae</taxon>
        <taxon>Paenibacillus</taxon>
    </lineage>
</organism>
<keyword evidence="2" id="KW-0238">DNA-binding</keyword>
<dbReference type="PANTHER" id="PTHR43280">
    <property type="entry name" value="ARAC-FAMILY TRANSCRIPTIONAL REGULATOR"/>
    <property type="match status" value="1"/>
</dbReference>
<sequence length="291" mass="33668">MECLEWSVSPLPQLVTVGHAVWRTGMRHFSRQFGLYDVLFVKTGCLYMAEEGTEYAIGTGQMLMLEPGHTHVGYRECEEDTELFWLHIQHESAQNRLPASDIPWSLVLRKGTDLDPAPPSRPIYMPKYGVLEMEEVWAILTEMDRLHNRLNVDNVLQLQLHYVRLLAKLQELIRSSGSESRSGKLAAAVAAFLRRYEDVPYEASQLAREFHYNPDYITRCLKRHTGMSPLEYLRHIRIGKACRLLEQRAELTVKQIAEAVCMPDPNYFCRMFRKETGMSPAAYRKKRLGYS</sequence>
<gene>
    <name evidence="5" type="ORF">IDH45_26645</name>
</gene>
<reference evidence="5" key="1">
    <citation type="submission" date="2020-09" db="EMBL/GenBank/DDBJ databases">
        <title>A novel bacterium of genus Paenibacillus, isolated from South China Sea.</title>
        <authorList>
            <person name="Huang H."/>
            <person name="Mo K."/>
            <person name="Hu Y."/>
        </authorList>
    </citation>
    <scope>NUCLEOTIDE SEQUENCE</scope>
    <source>
        <strain evidence="5">IB182363</strain>
    </source>
</reference>
<feature type="domain" description="HTH araC/xylS-type" evidence="4">
    <location>
        <begin position="187"/>
        <end position="286"/>
    </location>
</feature>
<dbReference type="AlphaFoldDB" id="A0A927CFC3"/>
<keyword evidence="1" id="KW-0805">Transcription regulation</keyword>
<name>A0A927CFC3_9BACL</name>
<keyword evidence="3" id="KW-0804">Transcription</keyword>
<evidence type="ECO:0000313" key="5">
    <source>
        <dbReference type="EMBL" id="MBD2865567.1"/>
    </source>
</evidence>
<evidence type="ECO:0000259" key="4">
    <source>
        <dbReference type="PROSITE" id="PS01124"/>
    </source>
</evidence>
<comment type="caution">
    <text evidence="5">The sequence shown here is derived from an EMBL/GenBank/DDBJ whole genome shotgun (WGS) entry which is preliminary data.</text>
</comment>
<dbReference type="SMART" id="SM00342">
    <property type="entry name" value="HTH_ARAC"/>
    <property type="match status" value="1"/>
</dbReference>
<dbReference type="GO" id="GO:0043565">
    <property type="term" value="F:sequence-specific DNA binding"/>
    <property type="evidence" value="ECO:0007669"/>
    <property type="project" value="InterPro"/>
</dbReference>
<dbReference type="PANTHER" id="PTHR43280:SF30">
    <property type="entry name" value="MMSAB OPERON REGULATORY PROTEIN"/>
    <property type="match status" value="1"/>
</dbReference>
<dbReference type="PROSITE" id="PS01124">
    <property type="entry name" value="HTH_ARAC_FAMILY_2"/>
    <property type="match status" value="1"/>
</dbReference>
<dbReference type="InterPro" id="IPR037923">
    <property type="entry name" value="HTH-like"/>
</dbReference>
<dbReference type="Proteomes" id="UP000639396">
    <property type="component" value="Unassembled WGS sequence"/>
</dbReference>